<feature type="transmembrane region" description="Helical" evidence="1">
    <location>
        <begin position="166"/>
        <end position="190"/>
    </location>
</feature>
<dbReference type="PATRIC" id="fig|1265819.5.peg.1333"/>
<evidence type="ECO:0000256" key="1">
    <source>
        <dbReference type="SAM" id="Phobius"/>
    </source>
</evidence>
<dbReference type="EMBL" id="AODD01000007">
    <property type="protein sequence ID" value="EUJ23770.1"/>
    <property type="molecule type" value="Genomic_DNA"/>
</dbReference>
<evidence type="ECO:0000313" key="3">
    <source>
        <dbReference type="Proteomes" id="UP000019253"/>
    </source>
</evidence>
<protein>
    <submittedName>
        <fullName evidence="2">Uncharacterized protein</fullName>
    </submittedName>
</protein>
<feature type="transmembrane region" description="Helical" evidence="1">
    <location>
        <begin position="139"/>
        <end position="160"/>
    </location>
</feature>
<dbReference type="AlphaFoldDB" id="W7BG27"/>
<name>W7BG27_9LIST</name>
<accession>W7BG27</accession>
<organism evidence="2 3">
    <name type="scientific">Listeria grandensis FSL F6-0971</name>
    <dbReference type="NCBI Taxonomy" id="1265819"/>
    <lineage>
        <taxon>Bacteria</taxon>
        <taxon>Bacillati</taxon>
        <taxon>Bacillota</taxon>
        <taxon>Bacilli</taxon>
        <taxon>Bacillales</taxon>
        <taxon>Listeriaceae</taxon>
        <taxon>Listeria</taxon>
    </lineage>
</organism>
<dbReference type="Proteomes" id="UP000019253">
    <property type="component" value="Unassembled WGS sequence"/>
</dbReference>
<gene>
    <name evidence="2" type="ORF">PGRAN_06669</name>
</gene>
<keyword evidence="1" id="KW-0812">Transmembrane</keyword>
<proteinExistence type="predicted"/>
<sequence>MAGEKLIRFYRTKLSNYNLIYSFMMTNICFFGLLMILFIALPLAFGLAFGMNGLWFGLLVYAILFLLCYYIVIVRKARKILWKSYRLREFKKLHMLKLCLLRNYLAKNGFATSEELATLQKVVEEDHVFGTKNVTIKNIATLLVVLIMAALGAVFILEASPEGHRIFVAGLLALLVVCIAVVLRVVGYVISHFTDAKKRHARALARDIQELSASYIMERNTTYQHIAKWS</sequence>
<feature type="transmembrane region" description="Helical" evidence="1">
    <location>
        <begin position="54"/>
        <end position="73"/>
    </location>
</feature>
<dbReference type="RefSeq" id="WP_051998448.1">
    <property type="nucleotide sequence ID" value="NZ_AODD01000007.1"/>
</dbReference>
<dbReference type="OrthoDB" id="2361340at2"/>
<dbReference type="STRING" id="1265819.PGRAN_06669"/>
<reference evidence="2 3" key="1">
    <citation type="journal article" date="2014" name="Int. J. Syst. Evol. Microbiol.">
        <title>Listeria floridensis sp. nov., Listeria aquatica sp. nov., Listeria cornellensis sp. nov., Listeria riparia sp. nov. and Listeria grandensis sp. nov., from agricultural and natural environments.</title>
        <authorList>
            <person name="den Bakker H.C."/>
            <person name="Warchocki S."/>
            <person name="Wright E.M."/>
            <person name="Allred A.F."/>
            <person name="Ahlstrom C."/>
            <person name="Manuel C.S."/>
            <person name="Stasiewicz M.J."/>
            <person name="Burrell A."/>
            <person name="Roof S."/>
            <person name="Strawn L."/>
            <person name="Fortes E.D."/>
            <person name="Nightingale K.K."/>
            <person name="Kephart D."/>
            <person name="Wiedmann M."/>
        </authorList>
    </citation>
    <scope>NUCLEOTIDE SEQUENCE [LARGE SCALE GENOMIC DNA]</scope>
    <source>
        <strain evidence="3">FSL F6-971</strain>
    </source>
</reference>
<feature type="transmembrane region" description="Helical" evidence="1">
    <location>
        <begin position="20"/>
        <end position="48"/>
    </location>
</feature>
<evidence type="ECO:0000313" key="2">
    <source>
        <dbReference type="EMBL" id="EUJ23770.1"/>
    </source>
</evidence>
<keyword evidence="1" id="KW-1133">Transmembrane helix</keyword>
<comment type="caution">
    <text evidence="2">The sequence shown here is derived from an EMBL/GenBank/DDBJ whole genome shotgun (WGS) entry which is preliminary data.</text>
</comment>
<keyword evidence="3" id="KW-1185">Reference proteome</keyword>
<keyword evidence="1" id="KW-0472">Membrane</keyword>